<reference evidence="1 2" key="1">
    <citation type="journal article" date="2015" name="Genome Announc.">
        <title>Expanding the biotechnology potential of lactobacilli through comparative genomics of 213 strains and associated genera.</title>
        <authorList>
            <person name="Sun Z."/>
            <person name="Harris H.M."/>
            <person name="McCann A."/>
            <person name="Guo C."/>
            <person name="Argimon S."/>
            <person name="Zhang W."/>
            <person name="Yang X."/>
            <person name="Jeffery I.B."/>
            <person name="Cooney J.C."/>
            <person name="Kagawa T.F."/>
            <person name="Liu W."/>
            <person name="Song Y."/>
            <person name="Salvetti E."/>
            <person name="Wrobel A."/>
            <person name="Rasinkangas P."/>
            <person name="Parkhill J."/>
            <person name="Rea M.C."/>
            <person name="O'Sullivan O."/>
            <person name="Ritari J."/>
            <person name="Douillard F.P."/>
            <person name="Paul Ross R."/>
            <person name="Yang R."/>
            <person name="Briner A.E."/>
            <person name="Felis G.E."/>
            <person name="de Vos W.M."/>
            <person name="Barrangou R."/>
            <person name="Klaenhammer T.R."/>
            <person name="Caufield P.W."/>
            <person name="Cui Y."/>
            <person name="Zhang H."/>
            <person name="O'Toole P.W."/>
        </authorList>
    </citation>
    <scope>NUCLEOTIDE SEQUENCE [LARGE SCALE GENOMIC DNA]</scope>
    <source>
        <strain evidence="1 2">DSM 18933</strain>
    </source>
</reference>
<dbReference type="eggNOG" id="COG1011">
    <property type="taxonomic scope" value="Bacteria"/>
</dbReference>
<dbReference type="SUPFAM" id="SSF56784">
    <property type="entry name" value="HAD-like"/>
    <property type="match status" value="1"/>
</dbReference>
<keyword evidence="1" id="KW-0378">Hydrolase</keyword>
<dbReference type="PANTHER" id="PTHR47478">
    <property type="match status" value="1"/>
</dbReference>
<dbReference type="STRING" id="1423755.FC40_GL000446"/>
<proteinExistence type="predicted"/>
<accession>A0A0R1WNB4</accession>
<dbReference type="Gene3D" id="3.40.50.1000">
    <property type="entry name" value="HAD superfamily/HAD-like"/>
    <property type="match status" value="1"/>
</dbReference>
<dbReference type="InterPro" id="IPR011951">
    <property type="entry name" value="HAD-SF_hydro_IA_YjjG/PynA"/>
</dbReference>
<dbReference type="InterPro" id="IPR023214">
    <property type="entry name" value="HAD_sf"/>
</dbReference>
<dbReference type="Proteomes" id="UP000051054">
    <property type="component" value="Unassembled WGS sequence"/>
</dbReference>
<dbReference type="SFLD" id="SFLDS00003">
    <property type="entry name" value="Haloacid_Dehalogenase"/>
    <property type="match status" value="1"/>
</dbReference>
<dbReference type="CDD" id="cd04305">
    <property type="entry name" value="HAD_Neu5Ac-Pase_like"/>
    <property type="match status" value="1"/>
</dbReference>
<protein>
    <submittedName>
        <fullName evidence="1">HAD superfamily hydrolase</fullName>
    </submittedName>
</protein>
<evidence type="ECO:0000313" key="2">
    <source>
        <dbReference type="Proteomes" id="UP000051054"/>
    </source>
</evidence>
<sequence>MGNLSKYQYLLFDLDDNLMDFQASERYALSELLKVTGIGDTKEARDSYHRYNRAMWEALERGYISREYLFARRFAAFAKRKYDIDIDDVHELNEEYQEWLGSGHELMPQAKEVLEALKQKGYHMIVVTNGAAKAQNRRLKDSGLDQYFEKVFISEEVGYQKPQKEFFDYVFQNSDATPENSLVLGDSLSSDIQGANNAGIDSVWYNPSWKVNHTSARPTYAIKSWDRLLDFLENN</sequence>
<dbReference type="EMBL" id="AZGD01000087">
    <property type="protein sequence ID" value="KRM19153.1"/>
    <property type="molecule type" value="Genomic_DNA"/>
</dbReference>
<dbReference type="InterPro" id="IPR036412">
    <property type="entry name" value="HAD-like_sf"/>
</dbReference>
<comment type="caution">
    <text evidence="1">The sequence shown here is derived from an EMBL/GenBank/DDBJ whole genome shotgun (WGS) entry which is preliminary data.</text>
</comment>
<dbReference type="InterPro" id="IPR006439">
    <property type="entry name" value="HAD-SF_hydro_IA"/>
</dbReference>
<dbReference type="NCBIfam" id="TIGR01509">
    <property type="entry name" value="HAD-SF-IA-v3"/>
    <property type="match status" value="1"/>
</dbReference>
<dbReference type="Gene3D" id="1.10.150.240">
    <property type="entry name" value="Putative phosphatase, domain 2"/>
    <property type="match status" value="1"/>
</dbReference>
<dbReference type="AlphaFoldDB" id="A0A0R1WNB4"/>
<dbReference type="GO" id="GO:0008253">
    <property type="term" value="F:5'-nucleotidase activity"/>
    <property type="evidence" value="ECO:0007669"/>
    <property type="project" value="InterPro"/>
</dbReference>
<dbReference type="PATRIC" id="fig|1423755.3.peg.496"/>
<gene>
    <name evidence="1" type="ORF">FC40_GL000446</name>
</gene>
<keyword evidence="2" id="KW-1185">Reference proteome</keyword>
<dbReference type="PRINTS" id="PR00413">
    <property type="entry name" value="HADHALOGNASE"/>
</dbReference>
<dbReference type="InterPro" id="IPR052550">
    <property type="entry name" value="Pyrimidine_5'-ntase_YjjG"/>
</dbReference>
<dbReference type="NCBIfam" id="TIGR02254">
    <property type="entry name" value="YjjG_YfnB"/>
    <property type="match status" value="1"/>
</dbReference>
<evidence type="ECO:0000313" key="1">
    <source>
        <dbReference type="EMBL" id="KRM19153.1"/>
    </source>
</evidence>
<dbReference type="Pfam" id="PF13419">
    <property type="entry name" value="HAD_2"/>
    <property type="match status" value="1"/>
</dbReference>
<organism evidence="1 2">
    <name type="scientific">Ligilactobacillus hayakitensis DSM 18933 = JCM 14209</name>
    <dbReference type="NCBI Taxonomy" id="1423755"/>
    <lineage>
        <taxon>Bacteria</taxon>
        <taxon>Bacillati</taxon>
        <taxon>Bacillota</taxon>
        <taxon>Bacilli</taxon>
        <taxon>Lactobacillales</taxon>
        <taxon>Lactobacillaceae</taxon>
        <taxon>Ligilactobacillus</taxon>
    </lineage>
</organism>
<dbReference type="NCBIfam" id="TIGR01549">
    <property type="entry name" value="HAD-SF-IA-v1"/>
    <property type="match status" value="1"/>
</dbReference>
<dbReference type="SFLD" id="SFLDG01129">
    <property type="entry name" value="C1.5:_HAD__Beta-PGM__Phosphata"/>
    <property type="match status" value="1"/>
</dbReference>
<dbReference type="InterPro" id="IPR041492">
    <property type="entry name" value="HAD_2"/>
</dbReference>
<dbReference type="PANTHER" id="PTHR47478:SF1">
    <property type="entry name" value="PYRIMIDINE 5'-NUCLEOTIDASE YJJG"/>
    <property type="match status" value="1"/>
</dbReference>
<dbReference type="InterPro" id="IPR023198">
    <property type="entry name" value="PGP-like_dom2"/>
</dbReference>
<dbReference type="SFLD" id="SFLDG01135">
    <property type="entry name" value="C1.5.6:_HAD__Beta-PGM__Phospha"/>
    <property type="match status" value="1"/>
</dbReference>
<name>A0A0R1WNB4_9LACO</name>